<evidence type="ECO:0000313" key="2">
    <source>
        <dbReference type="EMBL" id="ETW00666.1"/>
    </source>
</evidence>
<keyword evidence="1" id="KW-0472">Membrane</keyword>
<sequence>MSVAAPNTITKTWNTTTPIEGMLLQFPGRVFINQNPSLKAAARVVVTSNSQAVVDLFGFNATRAVGDSINVGCNQRFAINSANQTYLDVSVTTGVDVHAAGSLLVLVTVQKPLSWVKSTADTVVVSGALVNGVTKVVSLTALGAGNITTTAKYPVTLSNLTLAATGTGKVHYSASTTFNTTSGVSLVISGPGIVALDSYRTLTIPNLRTTVTGSGSVYVTTNGTLTAQDIRTYLFGNGNVSYYPSQGTTVNNTVNLFKSGHVYTGSILSQNATVAVSGAGGVVVQVNDTLATSINGAGVVSYFNKTVNPAHLPKPKGWWVFSSPSAVATSDNTFSVIKDTPEPTKVALNVTIDLYRSWTSRCFTQRFQTSAETTSLSSLFSPTEDVESMAAVAFALVALVVLAIFKAKKRTGYTALPK</sequence>
<keyword evidence="1" id="KW-1133">Transmembrane helix</keyword>
<dbReference type="GeneID" id="20084280"/>
<reference evidence="2" key="1">
    <citation type="submission" date="2013-12" db="EMBL/GenBank/DDBJ databases">
        <title>The Genome Sequence of Aphanomyces invadans NJM9701.</title>
        <authorList>
            <consortium name="The Broad Institute Genomics Platform"/>
            <person name="Russ C."/>
            <person name="Tyler B."/>
            <person name="van West P."/>
            <person name="Dieguez-Uribeondo J."/>
            <person name="Young S.K."/>
            <person name="Zeng Q."/>
            <person name="Gargeya S."/>
            <person name="Fitzgerald M."/>
            <person name="Abouelleil A."/>
            <person name="Alvarado L."/>
            <person name="Chapman S.B."/>
            <person name="Gainer-Dewar J."/>
            <person name="Goldberg J."/>
            <person name="Griggs A."/>
            <person name="Gujja S."/>
            <person name="Hansen M."/>
            <person name="Howarth C."/>
            <person name="Imamovic A."/>
            <person name="Ireland A."/>
            <person name="Larimer J."/>
            <person name="McCowan C."/>
            <person name="Murphy C."/>
            <person name="Pearson M."/>
            <person name="Poon T.W."/>
            <person name="Priest M."/>
            <person name="Roberts A."/>
            <person name="Saif S."/>
            <person name="Shea T."/>
            <person name="Sykes S."/>
            <person name="Wortman J."/>
            <person name="Nusbaum C."/>
            <person name="Birren B."/>
        </authorList>
    </citation>
    <scope>NUCLEOTIDE SEQUENCE [LARGE SCALE GENOMIC DNA]</scope>
    <source>
        <strain evidence="2">NJM9701</strain>
    </source>
</reference>
<protein>
    <submittedName>
        <fullName evidence="2">Uncharacterized protein</fullName>
    </submittedName>
</protein>
<accession>A0A024U2J8</accession>
<dbReference type="EMBL" id="KI913964">
    <property type="protein sequence ID" value="ETW00666.1"/>
    <property type="molecule type" value="Genomic_DNA"/>
</dbReference>
<dbReference type="OrthoDB" id="10412994at2759"/>
<dbReference type="VEuPathDB" id="FungiDB:H310_07230"/>
<gene>
    <name evidence="2" type="ORF">H310_07230</name>
</gene>
<dbReference type="PANTHER" id="PTHR39200">
    <property type="entry name" value="HYPOTHETICAL EXPORTED PROTEIN"/>
    <property type="match status" value="1"/>
</dbReference>
<dbReference type="Gene3D" id="2.160.20.120">
    <property type="match status" value="1"/>
</dbReference>
<name>A0A024U2J8_9STRA</name>
<dbReference type="RefSeq" id="XP_008870801.1">
    <property type="nucleotide sequence ID" value="XM_008872579.1"/>
</dbReference>
<organism evidence="2">
    <name type="scientific">Aphanomyces invadans</name>
    <dbReference type="NCBI Taxonomy" id="157072"/>
    <lineage>
        <taxon>Eukaryota</taxon>
        <taxon>Sar</taxon>
        <taxon>Stramenopiles</taxon>
        <taxon>Oomycota</taxon>
        <taxon>Saprolegniomycetes</taxon>
        <taxon>Saprolegniales</taxon>
        <taxon>Verrucalvaceae</taxon>
        <taxon>Aphanomyces</taxon>
    </lineage>
</organism>
<proteinExistence type="predicted"/>
<dbReference type="AlphaFoldDB" id="A0A024U2J8"/>
<dbReference type="PANTHER" id="PTHR39200:SF1">
    <property type="entry name" value="AUTO-TRANSPORTER ADHESIN HEAD GIN DOMAIN-CONTAINING PROTEIN-RELATED"/>
    <property type="match status" value="1"/>
</dbReference>
<evidence type="ECO:0000256" key="1">
    <source>
        <dbReference type="SAM" id="Phobius"/>
    </source>
</evidence>
<keyword evidence="1" id="KW-0812">Transmembrane</keyword>
<feature type="transmembrane region" description="Helical" evidence="1">
    <location>
        <begin position="388"/>
        <end position="405"/>
    </location>
</feature>